<dbReference type="Pfam" id="PF13648">
    <property type="entry name" value="Lipocalin_4"/>
    <property type="match status" value="1"/>
</dbReference>
<dbReference type="RefSeq" id="WP_112378984.1">
    <property type="nucleotide sequence ID" value="NZ_CP030104.1"/>
</dbReference>
<reference evidence="4 5" key="1">
    <citation type="submission" date="2018-06" db="EMBL/GenBank/DDBJ databases">
        <title>Spongiibacterium sp. HME9304 Genome sequencing and assembly.</title>
        <authorList>
            <person name="Kang H."/>
            <person name="Kim H."/>
            <person name="Joh K."/>
        </authorList>
    </citation>
    <scope>NUCLEOTIDE SEQUENCE [LARGE SCALE GENOMIC DNA]</scope>
    <source>
        <strain evidence="4 5">HME9304</strain>
    </source>
</reference>
<dbReference type="EMBL" id="CP030104">
    <property type="protein sequence ID" value="AWX45611.1"/>
    <property type="molecule type" value="Genomic_DNA"/>
</dbReference>
<dbReference type="KEGG" id="spon:HME9304_02638"/>
<feature type="signal peptide" evidence="2">
    <location>
        <begin position="1"/>
        <end position="25"/>
    </location>
</feature>
<evidence type="ECO:0000256" key="1">
    <source>
        <dbReference type="SAM" id="MobiDB-lite"/>
    </source>
</evidence>
<keyword evidence="2" id="KW-0732">Signal</keyword>
<evidence type="ECO:0000256" key="2">
    <source>
        <dbReference type="SAM" id="SignalP"/>
    </source>
</evidence>
<evidence type="ECO:0000313" key="4">
    <source>
        <dbReference type="EMBL" id="AWX45611.1"/>
    </source>
</evidence>
<dbReference type="AlphaFoldDB" id="A0A2Z4LUN9"/>
<proteinExistence type="predicted"/>
<name>A0A2Z4LUN9_9FLAO</name>
<feature type="compositionally biased region" description="Acidic residues" evidence="1">
    <location>
        <begin position="33"/>
        <end position="148"/>
    </location>
</feature>
<feature type="domain" description="Lipocalin-like" evidence="3">
    <location>
        <begin position="154"/>
        <end position="269"/>
    </location>
</feature>
<accession>A0A2Z4LUN9</accession>
<protein>
    <submittedName>
        <fullName evidence="4">Aldose 1-epimerase</fullName>
        <ecNumber evidence="4">5.1.3.3</ecNumber>
    </submittedName>
</protein>
<dbReference type="PROSITE" id="PS51257">
    <property type="entry name" value="PROKAR_LIPOPROTEIN"/>
    <property type="match status" value="1"/>
</dbReference>
<dbReference type="InterPro" id="IPR024311">
    <property type="entry name" value="Lipocalin-like"/>
</dbReference>
<keyword evidence="4" id="KW-0413">Isomerase</keyword>
<dbReference type="Proteomes" id="UP000248536">
    <property type="component" value="Chromosome"/>
</dbReference>
<dbReference type="OrthoDB" id="1177908at2"/>
<feature type="region of interest" description="Disordered" evidence="1">
    <location>
        <begin position="33"/>
        <end position="151"/>
    </location>
</feature>
<dbReference type="GO" id="GO:0004034">
    <property type="term" value="F:aldose 1-epimerase activity"/>
    <property type="evidence" value="ECO:0007669"/>
    <property type="project" value="UniProtKB-EC"/>
</dbReference>
<evidence type="ECO:0000313" key="5">
    <source>
        <dbReference type="Proteomes" id="UP000248536"/>
    </source>
</evidence>
<evidence type="ECO:0000259" key="3">
    <source>
        <dbReference type="Pfam" id="PF13648"/>
    </source>
</evidence>
<organism evidence="4 5">
    <name type="scientific">Flagellimonas maritima</name>
    <dbReference type="NCBI Taxonomy" id="1383885"/>
    <lineage>
        <taxon>Bacteria</taxon>
        <taxon>Pseudomonadati</taxon>
        <taxon>Bacteroidota</taxon>
        <taxon>Flavobacteriia</taxon>
        <taxon>Flavobacteriales</taxon>
        <taxon>Flavobacteriaceae</taxon>
        <taxon>Flagellimonas</taxon>
    </lineage>
</organism>
<dbReference type="EC" id="5.1.3.3" evidence="4"/>
<gene>
    <name evidence="4" type="ORF">HME9304_02638</name>
</gene>
<keyword evidence="5" id="KW-1185">Reference proteome</keyword>
<feature type="chain" id="PRO_5016247463" evidence="2">
    <location>
        <begin position="26"/>
        <end position="297"/>
    </location>
</feature>
<sequence length="297" mass="32210">MKLNLNVVALFLCLFVLSISSCSDSFEPSDILIDETNEELSVDDDDDTSSDDDSNDDEDNSSDDDSDEDRDDSSDDDSNDGEEENDDDSTEDDSGDDEEENGDGSSDDDDSTGDESDDENTDDQTDDETDEGDETDDGDNTDDDDTNDDAQPLIIGSWELVSATIADGRASTMVQNAGVVEFSFTSSSKDENAQITFSGNPNTVNGSGQYTNVISYTLFGQAFTDESFLESPITNGTWQLENDNLTINGDEDVPSDYTIVELTANRMVLEVVFDRTIPVGELNVDATGTLVIVLNKM</sequence>